<proteinExistence type="predicted"/>
<reference evidence="2" key="1">
    <citation type="submission" date="2021-10" db="EMBL/GenBank/DDBJ databases">
        <title>Melipona bicolor Genome sequencing and assembly.</title>
        <authorList>
            <person name="Araujo N.S."/>
            <person name="Arias M.C."/>
        </authorList>
    </citation>
    <scope>NUCLEOTIDE SEQUENCE</scope>
    <source>
        <strain evidence="2">USP_2M_L1-L4_2017</strain>
        <tissue evidence="2">Whole body</tissue>
    </source>
</reference>
<comment type="caution">
    <text evidence="2">The sequence shown here is derived from an EMBL/GenBank/DDBJ whole genome shotgun (WGS) entry which is preliminary data.</text>
</comment>
<feature type="chain" id="PRO_5041468431" evidence="1">
    <location>
        <begin position="21"/>
        <end position="96"/>
    </location>
</feature>
<organism evidence="2 3">
    <name type="scientific">Melipona bicolor</name>
    <dbReference type="NCBI Taxonomy" id="60889"/>
    <lineage>
        <taxon>Eukaryota</taxon>
        <taxon>Metazoa</taxon>
        <taxon>Ecdysozoa</taxon>
        <taxon>Arthropoda</taxon>
        <taxon>Hexapoda</taxon>
        <taxon>Insecta</taxon>
        <taxon>Pterygota</taxon>
        <taxon>Neoptera</taxon>
        <taxon>Endopterygota</taxon>
        <taxon>Hymenoptera</taxon>
        <taxon>Apocrita</taxon>
        <taxon>Aculeata</taxon>
        <taxon>Apoidea</taxon>
        <taxon>Anthophila</taxon>
        <taxon>Apidae</taxon>
        <taxon>Melipona</taxon>
    </lineage>
</organism>
<keyword evidence="3" id="KW-1185">Reference proteome</keyword>
<evidence type="ECO:0000256" key="1">
    <source>
        <dbReference type="SAM" id="SignalP"/>
    </source>
</evidence>
<dbReference type="AlphaFoldDB" id="A0AA40FFV4"/>
<gene>
    <name evidence="2" type="ORF">K0M31_015397</name>
</gene>
<keyword evidence="1" id="KW-0732">Signal</keyword>
<dbReference type="EMBL" id="JAHYIQ010000045">
    <property type="protein sequence ID" value="KAK1118121.1"/>
    <property type="molecule type" value="Genomic_DNA"/>
</dbReference>
<accession>A0AA40FFV4</accession>
<sequence length="96" mass="10562">MRRSLLTVALETTTLRAVRAATTSQTRERMEKFTTKERDVLQAASAVFKVNSALRRESRTSGQQLPTNSINSKLKPGPTFIVVGALLLATEPMFAP</sequence>
<name>A0AA40FFV4_9HYME</name>
<feature type="signal peptide" evidence="1">
    <location>
        <begin position="1"/>
        <end position="20"/>
    </location>
</feature>
<protein>
    <submittedName>
        <fullName evidence="2">Uncharacterized protein</fullName>
    </submittedName>
</protein>
<evidence type="ECO:0000313" key="3">
    <source>
        <dbReference type="Proteomes" id="UP001177670"/>
    </source>
</evidence>
<dbReference type="Proteomes" id="UP001177670">
    <property type="component" value="Unassembled WGS sequence"/>
</dbReference>
<evidence type="ECO:0000313" key="2">
    <source>
        <dbReference type="EMBL" id="KAK1118121.1"/>
    </source>
</evidence>